<evidence type="ECO:0000313" key="3">
    <source>
        <dbReference type="Proteomes" id="UP000287823"/>
    </source>
</evidence>
<name>A0A432WFN4_9GAMM</name>
<dbReference type="SUPFAM" id="SSF54913">
    <property type="entry name" value="GlnB-like"/>
    <property type="match status" value="1"/>
</dbReference>
<dbReference type="Proteomes" id="UP000287823">
    <property type="component" value="Unassembled WGS sequence"/>
</dbReference>
<organism evidence="2 3">
    <name type="scientific">Aliidiomarina soli</name>
    <dbReference type="NCBI Taxonomy" id="1928574"/>
    <lineage>
        <taxon>Bacteria</taxon>
        <taxon>Pseudomonadati</taxon>
        <taxon>Pseudomonadota</taxon>
        <taxon>Gammaproteobacteria</taxon>
        <taxon>Alteromonadales</taxon>
        <taxon>Idiomarinaceae</taxon>
        <taxon>Aliidiomarina</taxon>
    </lineage>
</organism>
<protein>
    <submittedName>
        <fullName evidence="2">Divalent-cation tolerance protein CutA</fullName>
    </submittedName>
</protein>
<dbReference type="Gene3D" id="3.30.70.120">
    <property type="match status" value="1"/>
</dbReference>
<dbReference type="GO" id="GO:0010038">
    <property type="term" value="P:response to metal ion"/>
    <property type="evidence" value="ECO:0007669"/>
    <property type="project" value="InterPro"/>
</dbReference>
<evidence type="ECO:0000313" key="2">
    <source>
        <dbReference type="EMBL" id="RUO32622.1"/>
    </source>
</evidence>
<dbReference type="EMBL" id="PIPO01000004">
    <property type="protein sequence ID" value="RUO32622.1"/>
    <property type="molecule type" value="Genomic_DNA"/>
</dbReference>
<proteinExistence type="inferred from homology"/>
<dbReference type="InterPro" id="IPR004323">
    <property type="entry name" value="Ion_tolerance_CutA"/>
</dbReference>
<dbReference type="PANTHER" id="PTHR23419:SF8">
    <property type="entry name" value="FI09726P"/>
    <property type="match status" value="1"/>
</dbReference>
<sequence>MSKPQLVLCTTPDQQSASSLAAALVEQRLAACVNIVPGLQSVYEWQGKIEHSEEFLMLIKTTSQAYPALESALSKLHPYDTPEIIAFDINAGLPDYLQWISKAVG</sequence>
<dbReference type="InterPro" id="IPR011322">
    <property type="entry name" value="N-reg_PII-like_a/b"/>
</dbReference>
<dbReference type="InterPro" id="IPR015867">
    <property type="entry name" value="N-reg_PII/ATP_PRibTrfase_C"/>
</dbReference>
<dbReference type="PANTHER" id="PTHR23419">
    <property type="entry name" value="DIVALENT CATION TOLERANCE CUTA-RELATED"/>
    <property type="match status" value="1"/>
</dbReference>
<dbReference type="RefSeq" id="WP_126789681.1">
    <property type="nucleotide sequence ID" value="NZ_PIPO01000004.1"/>
</dbReference>
<dbReference type="AlphaFoldDB" id="A0A432WFN4"/>
<keyword evidence="3" id="KW-1185">Reference proteome</keyword>
<dbReference type="Pfam" id="PF03091">
    <property type="entry name" value="CutA1"/>
    <property type="match status" value="1"/>
</dbReference>
<dbReference type="GO" id="GO:0005507">
    <property type="term" value="F:copper ion binding"/>
    <property type="evidence" value="ECO:0007669"/>
    <property type="project" value="TreeGrafter"/>
</dbReference>
<comment type="similarity">
    <text evidence="1">Belongs to the CutA family.</text>
</comment>
<accession>A0A432WFN4</accession>
<gene>
    <name evidence="2" type="ORF">CWE14_10825</name>
</gene>
<evidence type="ECO:0000256" key="1">
    <source>
        <dbReference type="ARBA" id="ARBA00010169"/>
    </source>
</evidence>
<comment type="caution">
    <text evidence="2">The sequence shown here is derived from an EMBL/GenBank/DDBJ whole genome shotgun (WGS) entry which is preliminary data.</text>
</comment>
<reference evidence="2 3" key="1">
    <citation type="journal article" date="2011" name="Front. Microbiol.">
        <title>Genomic signatures of strain selection and enhancement in Bacillus atrophaeus var. globigii, a historical biowarfare simulant.</title>
        <authorList>
            <person name="Gibbons H.S."/>
            <person name="Broomall S.M."/>
            <person name="McNew L.A."/>
            <person name="Daligault H."/>
            <person name="Chapman C."/>
            <person name="Bruce D."/>
            <person name="Karavis M."/>
            <person name="Krepps M."/>
            <person name="McGregor P.A."/>
            <person name="Hong C."/>
            <person name="Park K.H."/>
            <person name="Akmal A."/>
            <person name="Feldman A."/>
            <person name="Lin J.S."/>
            <person name="Chang W.E."/>
            <person name="Higgs B.W."/>
            <person name="Demirev P."/>
            <person name="Lindquist J."/>
            <person name="Liem A."/>
            <person name="Fochler E."/>
            <person name="Read T.D."/>
            <person name="Tapia R."/>
            <person name="Johnson S."/>
            <person name="Bishop-Lilly K.A."/>
            <person name="Detter C."/>
            <person name="Han C."/>
            <person name="Sozhamannan S."/>
            <person name="Rosenzweig C.N."/>
            <person name="Skowronski E.W."/>
        </authorList>
    </citation>
    <scope>NUCLEOTIDE SEQUENCE [LARGE SCALE GENOMIC DNA]</scope>
    <source>
        <strain evidence="2 3">Y4G10-17</strain>
    </source>
</reference>